<dbReference type="GO" id="GO:0008843">
    <property type="term" value="F:endochitinase activity"/>
    <property type="evidence" value="ECO:0007669"/>
    <property type="project" value="UniProtKB-EC"/>
</dbReference>
<keyword evidence="3" id="KW-0326">Glycosidase</keyword>
<keyword evidence="4" id="KW-1185">Reference proteome</keyword>
<feature type="region of interest" description="Disordered" evidence="1">
    <location>
        <begin position="231"/>
        <end position="290"/>
    </location>
</feature>
<keyword evidence="2" id="KW-0732">Signal</keyword>
<name>A0ABP0CKA6_9PEZI</name>
<gene>
    <name evidence="3" type="primary">MUC6</name>
    <name evidence="3" type="ORF">SCUCBS95973_007934</name>
</gene>
<evidence type="ECO:0000313" key="4">
    <source>
        <dbReference type="Proteomes" id="UP001642405"/>
    </source>
</evidence>
<dbReference type="EC" id="3.2.1.14" evidence="3"/>
<dbReference type="PANTHER" id="PTHR38850:SF2">
    <property type="entry name" value="CERATO-PLATANIN"/>
    <property type="match status" value="1"/>
</dbReference>
<sequence length="501" mass="49731">MFSTASNIVLALATARAVLATSVSVTPHDSYSSSVGVLGCYIDTNRVAYWPQAVDCTNICVKLTNGDRSVNLLRIDQSGGAYDISYDAWAYLQTGETAAADPVAGGGVSMEYEEVDASECASLIFTEGNKLPLTAANSMDFVSSCLASDSWVGENYVLYNIADSLCSLGYDEVCTLDLTTSNQPTCEHTLGSQNSLTTTHVYNVEYPTGTCVDAATEEEVDCAIAYQQNGGESTSSTSSSAGTEEAPAAAAAGVSSSTSAAIVAPTTTSSSSTVAPAVPTTTSSSSTTAVTQTAPGVFVATSQSAGNRQQVSSESALSSSSSSASTSSTTTATITMTATLTSTVPCSTASSSSFSSTSVPAPAPSSSSSSSSETPILTTSQTTLTTMTSSSSSSSSTAEPTTTTTSKVTSTTLSTIRVAYTSTAKASSSAAAASTFSQSTLVVAPSSAPVVVGTGSGLPSASGSGATASPSTVVVSGASTGFATSGVAVALACGVAIMALL</sequence>
<evidence type="ECO:0000256" key="2">
    <source>
        <dbReference type="SAM" id="SignalP"/>
    </source>
</evidence>
<feature type="chain" id="PRO_5047317946" evidence="2">
    <location>
        <begin position="21"/>
        <end position="501"/>
    </location>
</feature>
<feature type="region of interest" description="Disordered" evidence="1">
    <location>
        <begin position="302"/>
        <end position="330"/>
    </location>
</feature>
<reference evidence="3 4" key="1">
    <citation type="submission" date="2024-01" db="EMBL/GenBank/DDBJ databases">
        <authorList>
            <person name="Allen C."/>
            <person name="Tagirdzhanova G."/>
        </authorList>
    </citation>
    <scope>NUCLEOTIDE SEQUENCE [LARGE SCALE GENOMIC DNA]</scope>
</reference>
<evidence type="ECO:0000256" key="1">
    <source>
        <dbReference type="SAM" id="MobiDB-lite"/>
    </source>
</evidence>
<accession>A0ABP0CKA6</accession>
<comment type="caution">
    <text evidence="3">The sequence shown here is derived from an EMBL/GenBank/DDBJ whole genome shotgun (WGS) entry which is preliminary data.</text>
</comment>
<feature type="compositionally biased region" description="Low complexity" evidence="1">
    <location>
        <begin position="233"/>
        <end position="290"/>
    </location>
</feature>
<protein>
    <submittedName>
        <fullName evidence="3">Oligomeric mucus gel-forming</fullName>
        <ecNumber evidence="3">3.2.1.14</ecNumber>
    </submittedName>
</protein>
<proteinExistence type="predicted"/>
<dbReference type="PANTHER" id="PTHR38850">
    <property type="entry name" value="CERATO-PLATANIN"/>
    <property type="match status" value="1"/>
</dbReference>
<keyword evidence="3" id="KW-0378">Hydrolase</keyword>
<feature type="compositionally biased region" description="Low complexity" evidence="1">
    <location>
        <begin position="312"/>
        <end position="330"/>
    </location>
</feature>
<dbReference type="Proteomes" id="UP001642405">
    <property type="component" value="Unassembled WGS sequence"/>
</dbReference>
<dbReference type="EMBL" id="CAWUHB010000058">
    <property type="protein sequence ID" value="CAK7231485.1"/>
    <property type="molecule type" value="Genomic_DNA"/>
</dbReference>
<feature type="signal peptide" evidence="2">
    <location>
        <begin position="1"/>
        <end position="20"/>
    </location>
</feature>
<feature type="region of interest" description="Disordered" evidence="1">
    <location>
        <begin position="351"/>
        <end position="409"/>
    </location>
</feature>
<evidence type="ECO:0000313" key="3">
    <source>
        <dbReference type="EMBL" id="CAK7231485.1"/>
    </source>
</evidence>
<organism evidence="3 4">
    <name type="scientific">Sporothrix curviconia</name>
    <dbReference type="NCBI Taxonomy" id="1260050"/>
    <lineage>
        <taxon>Eukaryota</taxon>
        <taxon>Fungi</taxon>
        <taxon>Dikarya</taxon>
        <taxon>Ascomycota</taxon>
        <taxon>Pezizomycotina</taxon>
        <taxon>Sordariomycetes</taxon>
        <taxon>Sordariomycetidae</taxon>
        <taxon>Ophiostomatales</taxon>
        <taxon>Ophiostomataceae</taxon>
        <taxon>Sporothrix</taxon>
    </lineage>
</organism>
<feature type="compositionally biased region" description="Polar residues" evidence="1">
    <location>
        <begin position="302"/>
        <end position="311"/>
    </location>
</feature>